<dbReference type="EMBL" id="CP101118">
    <property type="protein sequence ID" value="WZF90454.1"/>
    <property type="molecule type" value="Genomic_DNA"/>
</dbReference>
<evidence type="ECO:0000259" key="1">
    <source>
        <dbReference type="Pfam" id="PF16538"/>
    </source>
</evidence>
<evidence type="ECO:0000313" key="5">
    <source>
        <dbReference type="Proteomes" id="UP001475781"/>
    </source>
</evidence>
<dbReference type="InterPro" id="IPR038180">
    <property type="entry name" value="FlgT_N_sf"/>
</dbReference>
<dbReference type="InterPro" id="IPR032386">
    <property type="entry name" value="FlgT_M"/>
</dbReference>
<dbReference type="Gene3D" id="3.30.1660.40">
    <property type="entry name" value="FlgT, N-terminal domain"/>
    <property type="match status" value="1"/>
</dbReference>
<keyword evidence="4" id="KW-0969">Cilium</keyword>
<name>A0ABZ2W6Q2_9GAMM</name>
<keyword evidence="5" id="KW-1185">Reference proteome</keyword>
<dbReference type="Pfam" id="PF16539">
    <property type="entry name" value="FlgT_M"/>
    <property type="match status" value="1"/>
</dbReference>
<evidence type="ECO:0000259" key="2">
    <source>
        <dbReference type="Pfam" id="PF16539"/>
    </source>
</evidence>
<sequence>MKRLSSLRLSSLRLSSLIVLCALALPLVFATGAQAVVLEGVGHASIYNGDLETARAEARKAAIRDLSLQYEARVSTHDTMENGVITESRIRLASSARARNVRIIDEYQSGNLLRVVVRGDISESRVGQCSAGESSRLKKRVAVTGFPVLYPDQARVGRIDDAGEILPHQLQQRLMEQGGFQVFGATTSRVFTDLLNAPTVWQGNNQLTNVLQVAREMEVQFVVTGVIRDLGVADPSAWGTSVLDRMQRGIGAVDQQRRFAADLVVYDGFSGSPVYQQRFATSADWDAGPGSSVGFGSEGFRKTAYGRSVNGVIEEMATAVTEALACQPFITRIARVDGHLVTLGSGATAGLRPGDELKLYRSTAYLDSPGATPELNDSRLSVTLDRVQPQSSRGTMPQLGGMVNIQRDDIAILW</sequence>
<dbReference type="Proteomes" id="UP001475781">
    <property type="component" value="Chromosome"/>
</dbReference>
<proteinExistence type="predicted"/>
<feature type="domain" description="Flagellar assembly protein T N-terminal" evidence="3">
    <location>
        <begin position="37"/>
        <end position="122"/>
    </location>
</feature>
<evidence type="ECO:0000259" key="3">
    <source>
        <dbReference type="Pfam" id="PF16548"/>
    </source>
</evidence>
<dbReference type="InterPro" id="IPR032370">
    <property type="entry name" value="FlgT_N"/>
</dbReference>
<organism evidence="4 5">
    <name type="scientific">Marinobacter metalliresistant</name>
    <dbReference type="NCBI Taxonomy" id="2961995"/>
    <lineage>
        <taxon>Bacteria</taxon>
        <taxon>Pseudomonadati</taxon>
        <taxon>Pseudomonadota</taxon>
        <taxon>Gammaproteobacteria</taxon>
        <taxon>Pseudomonadales</taxon>
        <taxon>Marinobacteraceae</taxon>
        <taxon>Marinobacter</taxon>
    </lineage>
</organism>
<dbReference type="RefSeq" id="WP_341582725.1">
    <property type="nucleotide sequence ID" value="NZ_CP101118.1"/>
</dbReference>
<dbReference type="Gene3D" id="3.40.50.10610">
    <property type="entry name" value="ABC-type transport auxiliary lipoprotein component"/>
    <property type="match status" value="1"/>
</dbReference>
<gene>
    <name evidence="4" type="ORF">NLK58_09805</name>
</gene>
<dbReference type="Pfam" id="PF16538">
    <property type="entry name" value="FlgT_C"/>
    <property type="match status" value="1"/>
</dbReference>
<dbReference type="Gene3D" id="2.40.10.410">
    <property type="entry name" value="FlgT, C-terminal domain"/>
    <property type="match status" value="1"/>
</dbReference>
<keyword evidence="4" id="KW-0282">Flagellum</keyword>
<protein>
    <submittedName>
        <fullName evidence="4">Flagellar assembly protein FlgT</fullName>
    </submittedName>
</protein>
<feature type="domain" description="Flagellar assembly protein T middle" evidence="2">
    <location>
        <begin position="131"/>
        <end position="294"/>
    </location>
</feature>
<dbReference type="InterPro" id="IPR038165">
    <property type="entry name" value="FlgT_C_sf"/>
</dbReference>
<dbReference type="InterPro" id="IPR032388">
    <property type="entry name" value="FlgT_C"/>
</dbReference>
<reference evidence="4 5" key="1">
    <citation type="submission" date="2022-07" db="EMBL/GenBank/DDBJ databases">
        <title>A copper resistant bacterium isolated from sediment samples of deep sea hydrothermal areas.</title>
        <authorList>
            <person name="Zeng X."/>
        </authorList>
    </citation>
    <scope>NUCLEOTIDE SEQUENCE [LARGE SCALE GENOMIC DNA]</scope>
    <source>
        <strain evidence="5">CuT 6</strain>
    </source>
</reference>
<dbReference type="Pfam" id="PF16548">
    <property type="entry name" value="FlgT_N"/>
    <property type="match status" value="1"/>
</dbReference>
<evidence type="ECO:0000313" key="4">
    <source>
        <dbReference type="EMBL" id="WZF90454.1"/>
    </source>
</evidence>
<accession>A0ABZ2W6Q2</accession>
<feature type="domain" description="Flagellar assembly protein T C-terminal" evidence="1">
    <location>
        <begin position="340"/>
        <end position="412"/>
    </location>
</feature>
<keyword evidence="4" id="KW-0966">Cell projection</keyword>